<feature type="compositionally biased region" description="Basic and acidic residues" evidence="2">
    <location>
        <begin position="64"/>
        <end position="74"/>
    </location>
</feature>
<dbReference type="EMBL" id="JH719462">
    <property type="protein sequence ID" value="EJF56843.1"/>
    <property type="molecule type" value="Genomic_DNA"/>
</dbReference>
<dbReference type="OMA" id="FHILIEC"/>
<name>R7SLU6_DICSQ</name>
<dbReference type="PANTHER" id="PTHR46579">
    <property type="entry name" value="F5/8 TYPE C DOMAIN-CONTAINING PROTEIN-RELATED"/>
    <property type="match status" value="1"/>
</dbReference>
<evidence type="ECO:0000313" key="3">
    <source>
        <dbReference type="EMBL" id="EJF56843.1"/>
    </source>
</evidence>
<reference evidence="3 4" key="1">
    <citation type="journal article" date="2012" name="Science">
        <title>The Paleozoic origin of enzymatic lignin decomposition reconstructed from 31 fungal genomes.</title>
        <authorList>
            <person name="Floudas D."/>
            <person name="Binder M."/>
            <person name="Riley R."/>
            <person name="Barry K."/>
            <person name="Blanchette R.A."/>
            <person name="Henrissat B."/>
            <person name="Martinez A.T."/>
            <person name="Otillar R."/>
            <person name="Spatafora J.W."/>
            <person name="Yadav J.S."/>
            <person name="Aerts A."/>
            <person name="Benoit I."/>
            <person name="Boyd A."/>
            <person name="Carlson A."/>
            <person name="Copeland A."/>
            <person name="Coutinho P.M."/>
            <person name="de Vries R.P."/>
            <person name="Ferreira P."/>
            <person name="Findley K."/>
            <person name="Foster B."/>
            <person name="Gaskell J."/>
            <person name="Glotzer D."/>
            <person name="Gorecki P."/>
            <person name="Heitman J."/>
            <person name="Hesse C."/>
            <person name="Hori C."/>
            <person name="Igarashi K."/>
            <person name="Jurgens J.A."/>
            <person name="Kallen N."/>
            <person name="Kersten P."/>
            <person name="Kohler A."/>
            <person name="Kuees U."/>
            <person name="Kumar T.K.A."/>
            <person name="Kuo A."/>
            <person name="LaButti K."/>
            <person name="Larrondo L.F."/>
            <person name="Lindquist E."/>
            <person name="Ling A."/>
            <person name="Lombard V."/>
            <person name="Lucas S."/>
            <person name="Lundell T."/>
            <person name="Martin R."/>
            <person name="McLaughlin D.J."/>
            <person name="Morgenstern I."/>
            <person name="Morin E."/>
            <person name="Murat C."/>
            <person name="Nagy L.G."/>
            <person name="Nolan M."/>
            <person name="Ohm R.A."/>
            <person name="Patyshakuliyeva A."/>
            <person name="Rokas A."/>
            <person name="Ruiz-Duenas F.J."/>
            <person name="Sabat G."/>
            <person name="Salamov A."/>
            <person name="Samejima M."/>
            <person name="Schmutz J."/>
            <person name="Slot J.C."/>
            <person name="St John F."/>
            <person name="Stenlid J."/>
            <person name="Sun H."/>
            <person name="Sun S."/>
            <person name="Syed K."/>
            <person name="Tsang A."/>
            <person name="Wiebenga A."/>
            <person name="Young D."/>
            <person name="Pisabarro A."/>
            <person name="Eastwood D.C."/>
            <person name="Martin F."/>
            <person name="Cullen D."/>
            <person name="Grigoriev I.V."/>
            <person name="Hibbett D.S."/>
        </authorList>
    </citation>
    <scope>NUCLEOTIDE SEQUENCE [LARGE SCALE GENOMIC DNA]</scope>
    <source>
        <strain evidence="3 4">LYAD-421 SS1</strain>
    </source>
</reference>
<evidence type="ECO:0000256" key="2">
    <source>
        <dbReference type="SAM" id="MobiDB-lite"/>
    </source>
</evidence>
<accession>R7SLU6</accession>
<dbReference type="OrthoDB" id="3239894at2759"/>
<dbReference type="GeneID" id="18839966"/>
<dbReference type="PANTHER" id="PTHR46579:SF1">
    <property type="entry name" value="F5_8 TYPE C DOMAIN-CONTAINING PROTEIN"/>
    <property type="match status" value="1"/>
</dbReference>
<dbReference type="RefSeq" id="XP_007370434.1">
    <property type="nucleotide sequence ID" value="XM_007370372.1"/>
</dbReference>
<gene>
    <name evidence="3" type="ORF">DICSQDRAFT_174524</name>
</gene>
<organism evidence="3 4">
    <name type="scientific">Dichomitus squalens (strain LYAD-421)</name>
    <name type="common">Western red white-rot fungus</name>
    <dbReference type="NCBI Taxonomy" id="732165"/>
    <lineage>
        <taxon>Eukaryota</taxon>
        <taxon>Fungi</taxon>
        <taxon>Dikarya</taxon>
        <taxon>Basidiomycota</taxon>
        <taxon>Agaricomycotina</taxon>
        <taxon>Agaricomycetes</taxon>
        <taxon>Polyporales</taxon>
        <taxon>Polyporaceae</taxon>
        <taxon>Dichomitus</taxon>
    </lineage>
</organism>
<evidence type="ECO:0000313" key="4">
    <source>
        <dbReference type="Proteomes" id="UP000053319"/>
    </source>
</evidence>
<dbReference type="KEGG" id="dsq:DICSQDRAFT_174524"/>
<evidence type="ECO:0000256" key="1">
    <source>
        <dbReference type="SAM" id="Coils"/>
    </source>
</evidence>
<feature type="region of interest" description="Disordered" evidence="2">
    <location>
        <begin position="127"/>
        <end position="166"/>
    </location>
</feature>
<dbReference type="AlphaFoldDB" id="R7SLU6"/>
<protein>
    <submittedName>
        <fullName evidence="3">Uncharacterized protein</fullName>
    </submittedName>
</protein>
<dbReference type="HOGENOM" id="CLU_009765_0_0_1"/>
<sequence length="789" mass="88008">MKRARTPSPLNTPLRHEALDPSPFDELGEVDIVDYPSGDAVGRVHDEDWRDFATNINPPSADSGFHREDAHFRDVSGSPTAQTFDERPQYHGSNTQPARSLGLYDDPDDLDALQLLAEDFCPQQVNVEPEEEDDGSISISADRDASNLSPATNPAGDTAQVATPAMSTGNNLGPCPGLSEPLHPMFARACDLPDFPPPRPASDVYASAHDLWYIRSVLLLVVFLHTHHHVTFHACNLTLSTLRVIFLALKLINAADPMPTALTTALKRLDLTDHFHVLIECPQCRRLFKPELVNRHMKFSASSSAFSASYSSGAISFSIPNLPPVLRYHIENLILSAMTDGPKEPDAEEVQHWLKLVVDDLLVLFYLGIFAPTESRKDGRRMRVALALEDKKEHDDYFKSYGLRWSELMRLPYYDCVAMTVIDPMHNLLLGVVKHQWYTHWIKGGALRADAKAGTKQELSVLHRFLDTFEAPEWVGRLPLRVGEPAGGSLMADEYKLMIICPGMIILPLIWIKYLPEALKDHEGAYKKYEAALRKHNDTAQKHESEIQALRTQAASPDVDARQHTKLDKRIKELVAKALKAPLKPTPRMQEAEVPLMLSLGGGLKLLLGSSTSAEQRLRGAGLLFSYLQEFKRIYGLDAMVPNHHFATHIPSQLEEFGTVYEIWAFLAEHLNKTLKSTNQNNRHRGQQEVTMMREFDRHMQVRAIVEHASTLPPDAFLATPIGLGVRSARSVQTDVALCDEVLRCGATFLDPTAHTLSYIVLDGRRITPKTSSGIVKVSLQDTLTSQAT</sequence>
<keyword evidence="1" id="KW-0175">Coiled coil</keyword>
<proteinExistence type="predicted"/>
<dbReference type="Proteomes" id="UP000053319">
    <property type="component" value="Unassembled WGS sequence"/>
</dbReference>
<feature type="region of interest" description="Disordered" evidence="2">
    <location>
        <begin position="55"/>
        <end position="106"/>
    </location>
</feature>
<feature type="coiled-coil region" evidence="1">
    <location>
        <begin position="519"/>
        <end position="553"/>
    </location>
</feature>
<feature type="region of interest" description="Disordered" evidence="2">
    <location>
        <begin position="1"/>
        <end position="25"/>
    </location>
</feature>